<dbReference type="Gene3D" id="3.40.1260.10">
    <property type="entry name" value="DsrEFH-like"/>
    <property type="match status" value="1"/>
</dbReference>
<evidence type="ECO:0000313" key="4">
    <source>
        <dbReference type="Proteomes" id="UP000252795"/>
    </source>
</evidence>
<dbReference type="Proteomes" id="UP000253647">
    <property type="component" value="Unassembled WGS sequence"/>
</dbReference>
<name>A0A368XYT5_MARNT</name>
<dbReference type="RefSeq" id="WP_022991207.1">
    <property type="nucleotide sequence ID" value="NZ_JAEMWY010000001.1"/>
</dbReference>
<dbReference type="InterPro" id="IPR027396">
    <property type="entry name" value="DsrEFH-like"/>
</dbReference>
<dbReference type="Proteomes" id="UP000253065">
    <property type="component" value="Unassembled WGS sequence"/>
</dbReference>
<evidence type="ECO:0000313" key="3">
    <source>
        <dbReference type="EMBL" id="RCW72306.1"/>
    </source>
</evidence>
<dbReference type="Proteomes" id="UP000252795">
    <property type="component" value="Unassembled WGS sequence"/>
</dbReference>
<dbReference type="InterPro" id="IPR007215">
    <property type="entry name" value="Sulphur_relay_TusB/DsrH"/>
</dbReference>
<evidence type="ECO:0000313" key="2">
    <source>
        <dbReference type="EMBL" id="RCW32861.1"/>
    </source>
</evidence>
<comment type="caution">
    <text evidence="3">The sequence shown here is derived from an EMBL/GenBank/DDBJ whole genome shotgun (WGS) entry which is preliminary data.</text>
</comment>
<evidence type="ECO:0000313" key="5">
    <source>
        <dbReference type="Proteomes" id="UP000253065"/>
    </source>
</evidence>
<dbReference type="PANTHER" id="PTHR37526:SF1">
    <property type="entry name" value="PROTEIN TUSB"/>
    <property type="match status" value="1"/>
</dbReference>
<keyword evidence="5" id="KW-1185">Reference proteome</keyword>
<proteinExistence type="predicted"/>
<dbReference type="NCBIfam" id="TIGR03011">
    <property type="entry name" value="sulf_tusB_dsrH"/>
    <property type="match status" value="1"/>
</dbReference>
<sequence length="95" mass="10572">MPENVNTTLHIINKAPEHARFRHCLASVQQGDTLLLIEDAVLALLDRERQLPGASYGLETDANARAVANRVPAEQLVDYAGFVQLTVNHSRIINW</sequence>
<dbReference type="EMBL" id="QPJB01000008">
    <property type="protein sequence ID" value="RCW32861.1"/>
    <property type="molecule type" value="Genomic_DNA"/>
</dbReference>
<organism evidence="3 6">
    <name type="scientific">Marinobacter nauticus</name>
    <name type="common">Marinobacter hydrocarbonoclasticus</name>
    <name type="synonym">Marinobacter aquaeolei</name>
    <dbReference type="NCBI Taxonomy" id="2743"/>
    <lineage>
        <taxon>Bacteria</taxon>
        <taxon>Pseudomonadati</taxon>
        <taxon>Pseudomonadota</taxon>
        <taxon>Gammaproteobacteria</taxon>
        <taxon>Pseudomonadales</taxon>
        <taxon>Marinobacteraceae</taxon>
        <taxon>Marinobacter</taxon>
    </lineage>
</organism>
<evidence type="ECO:0000313" key="6">
    <source>
        <dbReference type="Proteomes" id="UP000253647"/>
    </source>
</evidence>
<dbReference type="GO" id="GO:0002143">
    <property type="term" value="P:tRNA wobble position uridine thiolation"/>
    <property type="evidence" value="ECO:0007669"/>
    <property type="project" value="InterPro"/>
</dbReference>
<gene>
    <name evidence="2" type="ORF">DET51_10887</name>
    <name evidence="3" type="ORF">DET61_103267</name>
    <name evidence="1" type="ORF">DET64_10887</name>
</gene>
<dbReference type="GO" id="GO:1990228">
    <property type="term" value="C:sulfurtransferase complex"/>
    <property type="evidence" value="ECO:0007669"/>
    <property type="project" value="TreeGrafter"/>
</dbReference>
<accession>A0A368XYT5</accession>
<dbReference type="Pfam" id="PF04077">
    <property type="entry name" value="DsrH"/>
    <property type="match status" value="1"/>
</dbReference>
<dbReference type="EMBL" id="QPJI01000003">
    <property type="protein sequence ID" value="RCW72306.1"/>
    <property type="molecule type" value="Genomic_DNA"/>
</dbReference>
<dbReference type="SUPFAM" id="SSF75169">
    <property type="entry name" value="DsrEFH-like"/>
    <property type="match status" value="1"/>
</dbReference>
<dbReference type="PANTHER" id="PTHR37526">
    <property type="entry name" value="PROTEIN TUSB"/>
    <property type="match status" value="1"/>
</dbReference>
<evidence type="ECO:0000313" key="1">
    <source>
        <dbReference type="EMBL" id="RBP71842.1"/>
    </source>
</evidence>
<dbReference type="EMBL" id="QNSA01000008">
    <property type="protein sequence ID" value="RBP71842.1"/>
    <property type="molecule type" value="Genomic_DNA"/>
</dbReference>
<dbReference type="AlphaFoldDB" id="A0A368XYT5"/>
<protein>
    <submittedName>
        <fullName evidence="3">tRNA 2-thiouridine synthesizing protein B</fullName>
    </submittedName>
</protein>
<reference evidence="4 6" key="1">
    <citation type="submission" date="2018-07" db="EMBL/GenBank/DDBJ databases">
        <title>Freshwater and sediment microbial communities from various areas in North America, analyzing microbe dynamics in response to fracking.</title>
        <authorList>
            <person name="Lamendella R."/>
        </authorList>
    </citation>
    <scope>NUCLEOTIDE SEQUENCE [LARGE SCALE GENOMIC DNA]</scope>
    <source>
        <strain evidence="3 6">105B</strain>
        <strain evidence="2 4">114E</strain>
        <strain evidence="1 5">114E_o</strain>
    </source>
</reference>